<dbReference type="OrthoDB" id="609103at2759"/>
<dbReference type="InterPro" id="IPR013878">
    <property type="entry name" value="Mo25"/>
</dbReference>
<dbReference type="STRING" id="86259.A0A4Z1P1S9"/>
<comment type="caution">
    <text evidence="3">The sequence shown here is derived from an EMBL/GenBank/DDBJ whole genome shotgun (WGS) entry which is preliminary data.</text>
</comment>
<dbReference type="SUPFAM" id="SSF48371">
    <property type="entry name" value="ARM repeat"/>
    <property type="match status" value="1"/>
</dbReference>
<accession>A0A4Z1P1S9</accession>
<dbReference type="Pfam" id="PF08569">
    <property type="entry name" value="Mo25"/>
    <property type="match status" value="1"/>
</dbReference>
<dbReference type="FunFam" id="1.25.10.10:FF:000257">
    <property type="entry name" value="Conidiophore development protein hymA"/>
    <property type="match status" value="1"/>
</dbReference>
<dbReference type="Gene3D" id="1.25.10.10">
    <property type="entry name" value="Leucine-rich Repeat Variant"/>
    <property type="match status" value="1"/>
</dbReference>
<evidence type="ECO:0000313" key="4">
    <source>
        <dbReference type="Proteomes" id="UP000298493"/>
    </source>
</evidence>
<evidence type="ECO:0000313" key="3">
    <source>
        <dbReference type="EMBL" id="TID22447.1"/>
    </source>
</evidence>
<dbReference type="GO" id="GO:0035556">
    <property type="term" value="P:intracellular signal transduction"/>
    <property type="evidence" value="ECO:0007669"/>
    <property type="project" value="TreeGrafter"/>
</dbReference>
<dbReference type="GO" id="GO:0005737">
    <property type="term" value="C:cytoplasm"/>
    <property type="evidence" value="ECO:0007669"/>
    <property type="project" value="UniProtKB-ARBA"/>
</dbReference>
<dbReference type="PANTHER" id="PTHR10182:SF3">
    <property type="entry name" value="PROTEIN MO25"/>
    <property type="match status" value="1"/>
</dbReference>
<keyword evidence="4" id="KW-1185">Reference proteome</keyword>
<dbReference type="AlphaFoldDB" id="A0A4Z1P1S9"/>
<proteinExistence type="inferred from homology"/>
<gene>
    <name evidence="3" type="ORF">E6O75_ATG11241</name>
</gene>
<name>A0A4Z1P1S9_9PEZI</name>
<evidence type="ECO:0000256" key="1">
    <source>
        <dbReference type="ARBA" id="ARBA00011012"/>
    </source>
</evidence>
<feature type="region of interest" description="Disordered" evidence="2">
    <location>
        <begin position="364"/>
        <end position="384"/>
    </location>
</feature>
<dbReference type="GO" id="GO:0043539">
    <property type="term" value="F:protein serine/threonine kinase activator activity"/>
    <property type="evidence" value="ECO:0007669"/>
    <property type="project" value="TreeGrafter"/>
</dbReference>
<dbReference type="EMBL" id="SNSC02000008">
    <property type="protein sequence ID" value="TID22447.1"/>
    <property type="molecule type" value="Genomic_DNA"/>
</dbReference>
<reference evidence="3 4" key="1">
    <citation type="submission" date="2019-04" db="EMBL/GenBank/DDBJ databases">
        <title>High contiguity whole genome sequence and gene annotation resource for two Venturia nashicola isolates.</title>
        <authorList>
            <person name="Prokchorchik M."/>
            <person name="Won K."/>
            <person name="Lee Y."/>
            <person name="Choi E.D."/>
            <person name="Segonzac C."/>
            <person name="Sohn K.H."/>
        </authorList>
    </citation>
    <scope>NUCLEOTIDE SEQUENCE [LARGE SCALE GENOMIC DNA]</scope>
    <source>
        <strain evidence="3 4">PRI2</strain>
    </source>
</reference>
<evidence type="ECO:0000256" key="2">
    <source>
        <dbReference type="SAM" id="MobiDB-lite"/>
    </source>
</evidence>
<dbReference type="InterPro" id="IPR016024">
    <property type="entry name" value="ARM-type_fold"/>
</dbReference>
<dbReference type="InterPro" id="IPR011989">
    <property type="entry name" value="ARM-like"/>
</dbReference>
<comment type="similarity">
    <text evidence="1">Belongs to the Mo25 family.</text>
</comment>
<organism evidence="3 4">
    <name type="scientific">Venturia nashicola</name>
    <dbReference type="NCBI Taxonomy" id="86259"/>
    <lineage>
        <taxon>Eukaryota</taxon>
        <taxon>Fungi</taxon>
        <taxon>Dikarya</taxon>
        <taxon>Ascomycota</taxon>
        <taxon>Pezizomycotina</taxon>
        <taxon>Dothideomycetes</taxon>
        <taxon>Pleosporomycetidae</taxon>
        <taxon>Venturiales</taxon>
        <taxon>Venturiaceae</taxon>
        <taxon>Venturia</taxon>
    </lineage>
</organism>
<dbReference type="PANTHER" id="PTHR10182">
    <property type="entry name" value="CALCIUM-BINDING PROTEIN 39-RELATED"/>
    <property type="match status" value="1"/>
</dbReference>
<sequence>MAFLFARNKQKVIADLARDTRGLLEKLKGIESLPAPLEEALAQKLAQMKLVLQGTQETDASPEQQYQLVNLLLSENLLLLLASSIHKIPFEARKDTQFIFSNAFRYKHPGSSAEEPVALHWVLQSCPQIIIALCNGYERKASAMPCGGVLREALKYDAVAALILYDEENMEGKARDLGSVDTAKACSGRGVFWSFFDWIVKSSFEVCTDAFNTFREILVRHKEMIATYLETNFDQFFSKYNRMLIQSENYVIKRQSIKLLGELLLDRANYNVMTKYVDSGEHLKLCMRLLLDDRRMINYEGFHVFKVFVANPNKSPAVQRILISNRDRLLRFLPNFLDDRMDDDQFMDEKSFLIRQIELLPAQQPPSAGVASEERVTPNPAIRG</sequence>
<dbReference type="Proteomes" id="UP000298493">
    <property type="component" value="Unassembled WGS sequence"/>
</dbReference>
<protein>
    <submittedName>
        <fullName evidence="3">Mo25-like protein</fullName>
    </submittedName>
</protein>